<gene>
    <name evidence="1" type="ORF">L6452_31563</name>
</gene>
<accession>A0ACB8Z241</accession>
<keyword evidence="2" id="KW-1185">Reference proteome</keyword>
<name>A0ACB8Z241_ARCLA</name>
<organism evidence="1 2">
    <name type="scientific">Arctium lappa</name>
    <name type="common">Greater burdock</name>
    <name type="synonym">Lappa major</name>
    <dbReference type="NCBI Taxonomy" id="4217"/>
    <lineage>
        <taxon>Eukaryota</taxon>
        <taxon>Viridiplantae</taxon>
        <taxon>Streptophyta</taxon>
        <taxon>Embryophyta</taxon>
        <taxon>Tracheophyta</taxon>
        <taxon>Spermatophyta</taxon>
        <taxon>Magnoliopsida</taxon>
        <taxon>eudicotyledons</taxon>
        <taxon>Gunneridae</taxon>
        <taxon>Pentapetalae</taxon>
        <taxon>asterids</taxon>
        <taxon>campanulids</taxon>
        <taxon>Asterales</taxon>
        <taxon>Asteraceae</taxon>
        <taxon>Carduoideae</taxon>
        <taxon>Cardueae</taxon>
        <taxon>Arctiinae</taxon>
        <taxon>Arctium</taxon>
    </lineage>
</organism>
<protein>
    <submittedName>
        <fullName evidence="1">Uncharacterized protein</fullName>
    </submittedName>
</protein>
<proteinExistence type="predicted"/>
<comment type="caution">
    <text evidence="1">The sequence shown here is derived from an EMBL/GenBank/DDBJ whole genome shotgun (WGS) entry which is preliminary data.</text>
</comment>
<evidence type="ECO:0000313" key="2">
    <source>
        <dbReference type="Proteomes" id="UP001055879"/>
    </source>
</evidence>
<dbReference type="EMBL" id="CM042057">
    <property type="protein sequence ID" value="KAI3691761.1"/>
    <property type="molecule type" value="Genomic_DNA"/>
</dbReference>
<reference evidence="2" key="1">
    <citation type="journal article" date="2022" name="Mol. Ecol. Resour.">
        <title>The genomes of chicory, endive, great burdock and yacon provide insights into Asteraceae palaeo-polyploidization history and plant inulin production.</title>
        <authorList>
            <person name="Fan W."/>
            <person name="Wang S."/>
            <person name="Wang H."/>
            <person name="Wang A."/>
            <person name="Jiang F."/>
            <person name="Liu H."/>
            <person name="Zhao H."/>
            <person name="Xu D."/>
            <person name="Zhang Y."/>
        </authorList>
    </citation>
    <scope>NUCLEOTIDE SEQUENCE [LARGE SCALE GENOMIC DNA]</scope>
    <source>
        <strain evidence="2">cv. Niubang</strain>
    </source>
</reference>
<evidence type="ECO:0000313" key="1">
    <source>
        <dbReference type="EMBL" id="KAI3691761.1"/>
    </source>
</evidence>
<dbReference type="Proteomes" id="UP001055879">
    <property type="component" value="Linkage Group LG11"/>
</dbReference>
<sequence length="715" mass="80525">MALSTINAGYSPADPTTAAAGDDSSIYRLLLDRCRSLEASYSNLQEQFHILEQEHSSSYNNRRLLPEDMVPSRSGMSSFSNWISGGVPDALPVGFSYKRALDQLGHAVYVSKAVTREIIYWNRSAEKLFGYEDYEALGQTVTDLLIYDEFHISSEKIMGRVRSGQTWAGQFPFRKRSGITFMALVNKSPLYEDGELVGIVTVASDATIFNKIKSENPRTYDEDPSNGQTKTRALKFKKIQWQPPQQLSSFVSNLASKDILRKGGLNNRHTEDTSVDMEGNILEPENVNLEKPPKAPPIKRGFGFSLRKKTIGADTGEDEISEPSNYAAKVLSKLNIQRTGNVQQDGSTNVPENHNAVNMPNHQQSSVTAAPCRSVFVEGYETEISHRANEQVLPKVIEDGFSFEALRGEQNECFEAAKPVDRLALSNFQMSRRELELENDLNFVSDCEIRWEDIVFKEEIGHGSFARVYRGIWNGSDVAVKVYFGNQYSEKALQDYNKEIDIMKRLRHPNVLLFMGSVCSQDKLAMVTELLPRGSLFNVLHNSGHSLDIRRRLRMAADVARGMNYLHHRNPPIVHRDLKSSNLLVDKNWSVKVGDFGLSKLKHATFLTARSGRGTPQWMAPEVLRNEPSNEKSDVFSFGIILWELVTQSVPWNNMNPLQVVGVVGFMDRRLDLPEDIDPDLSSIIQDCWQSNPAPRPSFENIMQRLLGLIQKVPG</sequence>
<reference evidence="1 2" key="2">
    <citation type="journal article" date="2022" name="Mol. Ecol. Resour.">
        <title>The genomes of chicory, endive, great burdock and yacon provide insights into Asteraceae paleo-polyploidization history and plant inulin production.</title>
        <authorList>
            <person name="Fan W."/>
            <person name="Wang S."/>
            <person name="Wang H."/>
            <person name="Wang A."/>
            <person name="Jiang F."/>
            <person name="Liu H."/>
            <person name="Zhao H."/>
            <person name="Xu D."/>
            <person name="Zhang Y."/>
        </authorList>
    </citation>
    <scope>NUCLEOTIDE SEQUENCE [LARGE SCALE GENOMIC DNA]</scope>
    <source>
        <strain evidence="2">cv. Niubang</strain>
    </source>
</reference>